<gene>
    <name evidence="2" type="ORF">Bhyg_11153</name>
</gene>
<reference evidence="2" key="1">
    <citation type="submission" date="2022-07" db="EMBL/GenBank/DDBJ databases">
        <authorList>
            <person name="Trinca V."/>
            <person name="Uliana J.V.C."/>
            <person name="Torres T.T."/>
            <person name="Ward R.J."/>
            <person name="Monesi N."/>
        </authorList>
    </citation>
    <scope>NUCLEOTIDE SEQUENCE</scope>
    <source>
        <strain evidence="2">HSMRA1968</strain>
        <tissue evidence="2">Whole embryos</tissue>
    </source>
</reference>
<keyword evidence="3" id="KW-1185">Reference proteome</keyword>
<evidence type="ECO:0000313" key="2">
    <source>
        <dbReference type="EMBL" id="KAJ6638418.1"/>
    </source>
</evidence>
<comment type="caution">
    <text evidence="2">The sequence shown here is derived from an EMBL/GenBank/DDBJ whole genome shotgun (WGS) entry which is preliminary data.</text>
</comment>
<proteinExistence type="predicted"/>
<name>A0A9Q0S005_9DIPT</name>
<dbReference type="AlphaFoldDB" id="A0A9Q0S005"/>
<evidence type="ECO:0000256" key="1">
    <source>
        <dbReference type="SAM" id="MobiDB-lite"/>
    </source>
</evidence>
<protein>
    <submittedName>
        <fullName evidence="2">Uncharacterized protein</fullName>
    </submittedName>
</protein>
<organism evidence="2 3">
    <name type="scientific">Pseudolycoriella hygida</name>
    <dbReference type="NCBI Taxonomy" id="35572"/>
    <lineage>
        <taxon>Eukaryota</taxon>
        <taxon>Metazoa</taxon>
        <taxon>Ecdysozoa</taxon>
        <taxon>Arthropoda</taxon>
        <taxon>Hexapoda</taxon>
        <taxon>Insecta</taxon>
        <taxon>Pterygota</taxon>
        <taxon>Neoptera</taxon>
        <taxon>Endopterygota</taxon>
        <taxon>Diptera</taxon>
        <taxon>Nematocera</taxon>
        <taxon>Sciaroidea</taxon>
        <taxon>Sciaridae</taxon>
        <taxon>Pseudolycoriella</taxon>
    </lineage>
</organism>
<dbReference type="Proteomes" id="UP001151699">
    <property type="component" value="Chromosome X"/>
</dbReference>
<feature type="compositionally biased region" description="Polar residues" evidence="1">
    <location>
        <begin position="120"/>
        <end position="137"/>
    </location>
</feature>
<dbReference type="EMBL" id="WJQU01000003">
    <property type="protein sequence ID" value="KAJ6638418.1"/>
    <property type="molecule type" value="Genomic_DNA"/>
</dbReference>
<sequence>MSSAQKRKLFLDPCHSKCVNISNLQISRMKLKMKLEMKALKKITEEVVNEGNDYIVVVPANVYENPLDTIPIPSHEGIKGCYGSATEEQIRNFFGDNVLMTNTSSTKDNEMQMDGESAEESTTSKPIQATSPKQTINEPPVDDAELQNAIWNIAPDLNLANTHQMSFDDFLMDAGDENAGVLFDLS</sequence>
<evidence type="ECO:0000313" key="3">
    <source>
        <dbReference type="Proteomes" id="UP001151699"/>
    </source>
</evidence>
<dbReference type="OrthoDB" id="6418155at2759"/>
<feature type="region of interest" description="Disordered" evidence="1">
    <location>
        <begin position="106"/>
        <end position="140"/>
    </location>
</feature>
<accession>A0A9Q0S005</accession>